<keyword evidence="1" id="KW-0812">Transmembrane</keyword>
<name>A0ABR3HYH6_LOXSC</name>
<dbReference type="EMBL" id="JBEUOH010000011">
    <property type="protein sequence ID" value="KAL0881620.1"/>
    <property type="molecule type" value="Genomic_DNA"/>
</dbReference>
<sequence length="175" mass="20251">MDDYIDSIDDETAAIEMVKNVSDIHRAGGFEIRNWTSNSIAVLNSIPKETLGTTAVKFKVGQQHESERTLGMMWYPADDMLGFDMSLKRIPESIIKDEERPTKRLMLKVIMSIFDVLGFLAPFTIQGRIMLQDTWRLHITWDQHIPDSIYNKWRKWIDLLKHSSYVYCGVLALGK</sequence>
<keyword evidence="1" id="KW-1133">Transmembrane helix</keyword>
<keyword evidence="3" id="KW-1185">Reference proteome</keyword>
<evidence type="ECO:0000313" key="3">
    <source>
        <dbReference type="Proteomes" id="UP001549920"/>
    </source>
</evidence>
<dbReference type="PANTHER" id="PTHR47331">
    <property type="entry name" value="PHD-TYPE DOMAIN-CONTAINING PROTEIN"/>
    <property type="match status" value="1"/>
</dbReference>
<evidence type="ECO:0000313" key="2">
    <source>
        <dbReference type="EMBL" id="KAL0881620.1"/>
    </source>
</evidence>
<keyword evidence="1" id="KW-0472">Membrane</keyword>
<dbReference type="Proteomes" id="UP001549920">
    <property type="component" value="Unassembled WGS sequence"/>
</dbReference>
<proteinExistence type="predicted"/>
<dbReference type="InterPro" id="IPR008042">
    <property type="entry name" value="Retrotrans_Pao"/>
</dbReference>
<accession>A0ABR3HYH6</accession>
<dbReference type="Pfam" id="PF05380">
    <property type="entry name" value="Peptidase_A17"/>
    <property type="match status" value="1"/>
</dbReference>
<feature type="transmembrane region" description="Helical" evidence="1">
    <location>
        <begin position="105"/>
        <end position="125"/>
    </location>
</feature>
<protein>
    <submittedName>
        <fullName evidence="2">Uncharacterized protein</fullName>
    </submittedName>
</protein>
<evidence type="ECO:0000256" key="1">
    <source>
        <dbReference type="SAM" id="Phobius"/>
    </source>
</evidence>
<organism evidence="2 3">
    <name type="scientific">Loxostege sticticalis</name>
    <name type="common">Beet webworm moth</name>
    <dbReference type="NCBI Taxonomy" id="481309"/>
    <lineage>
        <taxon>Eukaryota</taxon>
        <taxon>Metazoa</taxon>
        <taxon>Ecdysozoa</taxon>
        <taxon>Arthropoda</taxon>
        <taxon>Hexapoda</taxon>
        <taxon>Insecta</taxon>
        <taxon>Pterygota</taxon>
        <taxon>Neoptera</taxon>
        <taxon>Endopterygota</taxon>
        <taxon>Lepidoptera</taxon>
        <taxon>Glossata</taxon>
        <taxon>Ditrysia</taxon>
        <taxon>Pyraloidea</taxon>
        <taxon>Crambidae</taxon>
        <taxon>Pyraustinae</taxon>
        <taxon>Loxostege</taxon>
    </lineage>
</organism>
<comment type="caution">
    <text evidence="2">The sequence shown here is derived from an EMBL/GenBank/DDBJ whole genome shotgun (WGS) entry which is preliminary data.</text>
</comment>
<gene>
    <name evidence="2" type="ORF">ABMA27_001446</name>
</gene>
<reference evidence="2 3" key="1">
    <citation type="submission" date="2024-06" db="EMBL/GenBank/DDBJ databases">
        <title>A chromosome-level genome assembly of beet webworm, Loxostege sticticalis.</title>
        <authorList>
            <person name="Zhang Y."/>
        </authorList>
    </citation>
    <scope>NUCLEOTIDE SEQUENCE [LARGE SCALE GENOMIC DNA]</scope>
    <source>
        <strain evidence="2">AQ026</strain>
        <tissue evidence="2">Whole body</tissue>
    </source>
</reference>